<keyword evidence="1" id="KW-0812">Transmembrane</keyword>
<sequence length="174" mass="18905">MRANYINHNRRYLFKISFIFFLIFSCVLKAQRTITVAGGNWAVPIPSITEAGSNYVGTYESLDNQVLLTVSVPLALSNGKISVHYEPNPTWNSNLILNVKRTGDGSTLCVLCTISGGSVYQAVTLTDLELFRITAVLALGSYSNIPIKIQLSGVSVTIPAATYNSKLVFTIGPI</sequence>
<organism evidence="2 3">
    <name type="scientific">Chryseobacterium scophthalmum</name>
    <dbReference type="NCBI Taxonomy" id="59733"/>
    <lineage>
        <taxon>Bacteria</taxon>
        <taxon>Pseudomonadati</taxon>
        <taxon>Bacteroidota</taxon>
        <taxon>Flavobacteriia</taxon>
        <taxon>Flavobacteriales</taxon>
        <taxon>Weeksellaceae</taxon>
        <taxon>Chryseobacterium group</taxon>
        <taxon>Chryseobacterium</taxon>
    </lineage>
</organism>
<keyword evidence="1" id="KW-0472">Membrane</keyword>
<feature type="transmembrane region" description="Helical" evidence="1">
    <location>
        <begin position="12"/>
        <end position="30"/>
    </location>
</feature>
<dbReference type="Proteomes" id="UP000184782">
    <property type="component" value="Unassembled WGS sequence"/>
</dbReference>
<evidence type="ECO:0000313" key="3">
    <source>
        <dbReference type="Proteomes" id="UP000184782"/>
    </source>
</evidence>
<dbReference type="PROSITE" id="PS51257">
    <property type="entry name" value="PROKAR_LIPOPROTEIN"/>
    <property type="match status" value="1"/>
</dbReference>
<dbReference type="AlphaFoldDB" id="A0A1N6J099"/>
<proteinExistence type="predicted"/>
<dbReference type="RefSeq" id="WP_228418871.1">
    <property type="nucleotide sequence ID" value="NZ_FSRQ01000005.1"/>
</dbReference>
<accession>A0A1N6J099</accession>
<dbReference type="STRING" id="59733.SAMN05421769_4008"/>
<reference evidence="3" key="1">
    <citation type="submission" date="2016-12" db="EMBL/GenBank/DDBJ databases">
        <authorList>
            <person name="Varghese N."/>
            <person name="Submissions S."/>
        </authorList>
    </citation>
    <scope>NUCLEOTIDE SEQUENCE [LARGE SCALE GENOMIC DNA]</scope>
    <source>
        <strain evidence="3">DSM 16779</strain>
    </source>
</reference>
<keyword evidence="3" id="KW-1185">Reference proteome</keyword>
<protein>
    <submittedName>
        <fullName evidence="2">Uncharacterized protein</fullName>
    </submittedName>
</protein>
<gene>
    <name evidence="2" type="ORF">SAMN05421769_4008</name>
</gene>
<name>A0A1N6J099_9FLAO</name>
<evidence type="ECO:0000313" key="2">
    <source>
        <dbReference type="EMBL" id="SIO37798.1"/>
    </source>
</evidence>
<dbReference type="EMBL" id="FSRQ01000005">
    <property type="protein sequence ID" value="SIO37798.1"/>
    <property type="molecule type" value="Genomic_DNA"/>
</dbReference>
<evidence type="ECO:0000256" key="1">
    <source>
        <dbReference type="SAM" id="Phobius"/>
    </source>
</evidence>
<keyword evidence="1" id="KW-1133">Transmembrane helix</keyword>